<gene>
    <name evidence="2" type="ORF">E5356_07265</name>
</gene>
<dbReference type="InterPro" id="IPR025536">
    <property type="entry name" value="DUF4422"/>
</dbReference>
<comment type="caution">
    <text evidence="2">The sequence shown here is derived from an EMBL/GenBank/DDBJ whole genome shotgun (WGS) entry which is preliminary data.</text>
</comment>
<dbReference type="EMBL" id="SRZA01000015">
    <property type="protein sequence ID" value="TGY06200.1"/>
    <property type="molecule type" value="Genomic_DNA"/>
</dbReference>
<dbReference type="AlphaFoldDB" id="A0A4V3RBU1"/>
<protein>
    <submittedName>
        <fullName evidence="2">DUF4422 domain-containing protein</fullName>
    </submittedName>
</protein>
<feature type="domain" description="DUF4422" evidence="1">
    <location>
        <begin position="8"/>
        <end position="234"/>
    </location>
</feature>
<keyword evidence="3" id="KW-1185">Reference proteome</keyword>
<dbReference type="RefSeq" id="WP_136013985.1">
    <property type="nucleotide sequence ID" value="NZ_CAJTBC010000009.1"/>
</dbReference>
<organism evidence="2 3">
    <name type="scientific">Bacteroides acidifaciens</name>
    <dbReference type="NCBI Taxonomy" id="85831"/>
    <lineage>
        <taxon>Bacteria</taxon>
        <taxon>Pseudomonadati</taxon>
        <taxon>Bacteroidota</taxon>
        <taxon>Bacteroidia</taxon>
        <taxon>Bacteroidales</taxon>
        <taxon>Bacteroidaceae</taxon>
        <taxon>Bacteroides</taxon>
    </lineage>
</organism>
<evidence type="ECO:0000259" key="1">
    <source>
        <dbReference type="Pfam" id="PF14393"/>
    </source>
</evidence>
<proteinExistence type="predicted"/>
<evidence type="ECO:0000313" key="3">
    <source>
        <dbReference type="Proteomes" id="UP000305751"/>
    </source>
</evidence>
<evidence type="ECO:0000313" key="2">
    <source>
        <dbReference type="EMBL" id="TGY06200.1"/>
    </source>
</evidence>
<reference evidence="2 3" key="1">
    <citation type="submission" date="2019-04" db="EMBL/GenBank/DDBJ databases">
        <title>Microbes associate with the intestines of laboratory mice.</title>
        <authorList>
            <person name="Navarre W."/>
            <person name="Wong E."/>
            <person name="Huang K."/>
            <person name="Tropini C."/>
            <person name="Ng K."/>
            <person name="Yu B."/>
        </authorList>
    </citation>
    <scope>NUCLEOTIDE SEQUENCE [LARGE SCALE GENOMIC DNA]</scope>
    <source>
        <strain evidence="2 3">NM70_E10</strain>
    </source>
</reference>
<name>A0A4V3RBU1_9BACE</name>
<sequence length="299" mass="35116">MSSNYQTKILICTHMAGSCLTSNVYQPILVGKALRPDLHLPFIGDDSGENMSTQNGTYCELTAHYWAWKNLNADYIGICHYRRYFDFAATDGRINNDMFDISFDDLARRNLGDPVSLLQDGTEVVLVRPSYLPRSVAQNYMLSHVPEDFFILCRVILKLYPEYEPTLRQHFFCSNRWIGYNMMFCRKELFDRYAEWLFHILDETERYVKLSGYSYQKRIFGFMGEILTPLFFLHNCKKIKYRPVLYVSDNPGRVSNLRYLYNKIRYNIAFGLVGKKHPQSADPLGKFYENYFQKDGIVI</sequence>
<dbReference type="Proteomes" id="UP000305751">
    <property type="component" value="Unassembled WGS sequence"/>
</dbReference>
<accession>A0A4V3RBU1</accession>
<dbReference type="Pfam" id="PF14393">
    <property type="entry name" value="DUF4422"/>
    <property type="match status" value="1"/>
</dbReference>